<organism evidence="1 2">
    <name type="scientific">Persea americana</name>
    <name type="common">Avocado</name>
    <dbReference type="NCBI Taxonomy" id="3435"/>
    <lineage>
        <taxon>Eukaryota</taxon>
        <taxon>Viridiplantae</taxon>
        <taxon>Streptophyta</taxon>
        <taxon>Embryophyta</taxon>
        <taxon>Tracheophyta</taxon>
        <taxon>Spermatophyta</taxon>
        <taxon>Magnoliopsida</taxon>
        <taxon>Magnoliidae</taxon>
        <taxon>Laurales</taxon>
        <taxon>Lauraceae</taxon>
        <taxon>Persea</taxon>
    </lineage>
</organism>
<comment type="caution">
    <text evidence="1">The sequence shown here is derived from an EMBL/GenBank/DDBJ whole genome shotgun (WGS) entry which is preliminary data.</text>
</comment>
<gene>
    <name evidence="1" type="ORF">MRB53_026561</name>
</gene>
<sequence>MFQYYVNFETEKVSTRSFTSDQPQLTRNALNPSKSRKFQSKSGSVDLDLSQCPSSTVKVLSRPSILEF</sequence>
<dbReference type="Proteomes" id="UP001234297">
    <property type="component" value="Chromosome 8"/>
</dbReference>
<proteinExistence type="predicted"/>
<reference evidence="1 2" key="1">
    <citation type="journal article" date="2022" name="Hortic Res">
        <title>A haplotype resolved chromosomal level avocado genome allows analysis of novel avocado genes.</title>
        <authorList>
            <person name="Nath O."/>
            <person name="Fletcher S.J."/>
            <person name="Hayward A."/>
            <person name="Shaw L.M."/>
            <person name="Masouleh A.K."/>
            <person name="Furtado A."/>
            <person name="Henry R.J."/>
            <person name="Mitter N."/>
        </authorList>
    </citation>
    <scope>NUCLEOTIDE SEQUENCE [LARGE SCALE GENOMIC DNA]</scope>
    <source>
        <strain evidence="2">cv. Hass</strain>
    </source>
</reference>
<keyword evidence="2" id="KW-1185">Reference proteome</keyword>
<name>A0ACC2LID6_PERAE</name>
<evidence type="ECO:0000313" key="1">
    <source>
        <dbReference type="EMBL" id="KAJ8633225.1"/>
    </source>
</evidence>
<accession>A0ACC2LID6</accession>
<protein>
    <submittedName>
        <fullName evidence="1">Uncharacterized protein</fullName>
    </submittedName>
</protein>
<dbReference type="EMBL" id="CM056816">
    <property type="protein sequence ID" value="KAJ8633225.1"/>
    <property type="molecule type" value="Genomic_DNA"/>
</dbReference>
<evidence type="ECO:0000313" key="2">
    <source>
        <dbReference type="Proteomes" id="UP001234297"/>
    </source>
</evidence>